<organism evidence="3 4">
    <name type="scientific">Marasmius crinis-equi</name>
    <dbReference type="NCBI Taxonomy" id="585013"/>
    <lineage>
        <taxon>Eukaryota</taxon>
        <taxon>Fungi</taxon>
        <taxon>Dikarya</taxon>
        <taxon>Basidiomycota</taxon>
        <taxon>Agaricomycotina</taxon>
        <taxon>Agaricomycetes</taxon>
        <taxon>Agaricomycetidae</taxon>
        <taxon>Agaricales</taxon>
        <taxon>Marasmiineae</taxon>
        <taxon>Marasmiaceae</taxon>
        <taxon>Marasmius</taxon>
    </lineage>
</organism>
<reference evidence="3 4" key="1">
    <citation type="submission" date="2024-02" db="EMBL/GenBank/DDBJ databases">
        <title>A draft genome for the cacao thread blight pathogen Marasmius crinis-equi.</title>
        <authorList>
            <person name="Cohen S.P."/>
            <person name="Baruah I.K."/>
            <person name="Amoako-Attah I."/>
            <person name="Bukari Y."/>
            <person name="Meinhardt L.W."/>
            <person name="Bailey B.A."/>
        </authorList>
    </citation>
    <scope>NUCLEOTIDE SEQUENCE [LARGE SCALE GENOMIC DNA]</scope>
    <source>
        <strain evidence="3 4">GH-76</strain>
    </source>
</reference>
<feature type="domain" description="Helicase ATP-binding" evidence="2">
    <location>
        <begin position="1"/>
        <end position="113"/>
    </location>
</feature>
<dbReference type="PANTHER" id="PTHR13710">
    <property type="entry name" value="DNA HELICASE RECQ FAMILY MEMBER"/>
    <property type="match status" value="1"/>
</dbReference>
<dbReference type="InterPro" id="IPR027417">
    <property type="entry name" value="P-loop_NTPase"/>
</dbReference>
<protein>
    <recommendedName>
        <fullName evidence="2">Helicase ATP-binding domain-containing protein</fullName>
    </recommendedName>
</protein>
<dbReference type="Pfam" id="PF00270">
    <property type="entry name" value="DEAD"/>
    <property type="match status" value="1"/>
</dbReference>
<dbReference type="SUPFAM" id="SSF52540">
    <property type="entry name" value="P-loop containing nucleoside triphosphate hydrolases"/>
    <property type="match status" value="1"/>
</dbReference>
<accession>A0ABR3EJX5</accession>
<dbReference type="EMBL" id="JBAHYK010003816">
    <property type="protein sequence ID" value="KAL0563189.1"/>
    <property type="molecule type" value="Genomic_DNA"/>
</dbReference>
<comment type="similarity">
    <text evidence="1">Belongs to the helicase family. RecQ subfamily.</text>
</comment>
<sequence length="193" mass="21745">LKPREEYYSHASAKAICSGKYQVVIISPEMMLMERFIGKVLRNSDLRHRILSVVDDEAHVISHWGAGFRKKYAELGILRAILPKGITFAALSATFSPRVRNDVISKLHFSTLNNGFENIDIGNDRPNVSLVVRAMEHAMNTYRDLDFVIPDTISPEFPIPKTFIYADNVATGADIQDHLESLLPEHLRNTGLI</sequence>
<proteinExistence type="inferred from homology"/>
<name>A0ABR3EJX5_9AGAR</name>
<dbReference type="PANTHER" id="PTHR13710:SF120">
    <property type="entry name" value="BIFUNCTIONAL 3'-5' EXONUCLEASE_ATP-DEPENDENT HELICASE WRN"/>
    <property type="match status" value="1"/>
</dbReference>
<dbReference type="PROSITE" id="PS51192">
    <property type="entry name" value="HELICASE_ATP_BIND_1"/>
    <property type="match status" value="1"/>
</dbReference>
<dbReference type="Gene3D" id="3.40.50.300">
    <property type="entry name" value="P-loop containing nucleotide triphosphate hydrolases"/>
    <property type="match status" value="1"/>
</dbReference>
<evidence type="ECO:0000313" key="3">
    <source>
        <dbReference type="EMBL" id="KAL0563189.1"/>
    </source>
</evidence>
<evidence type="ECO:0000313" key="4">
    <source>
        <dbReference type="Proteomes" id="UP001465976"/>
    </source>
</evidence>
<evidence type="ECO:0000256" key="1">
    <source>
        <dbReference type="ARBA" id="ARBA00005446"/>
    </source>
</evidence>
<evidence type="ECO:0000259" key="2">
    <source>
        <dbReference type="PROSITE" id="PS51192"/>
    </source>
</evidence>
<gene>
    <name evidence="3" type="ORF">V5O48_018886</name>
</gene>
<comment type="caution">
    <text evidence="3">The sequence shown here is derived from an EMBL/GenBank/DDBJ whole genome shotgun (WGS) entry which is preliminary data.</text>
</comment>
<dbReference type="InterPro" id="IPR011545">
    <property type="entry name" value="DEAD/DEAH_box_helicase_dom"/>
</dbReference>
<dbReference type="Proteomes" id="UP001465976">
    <property type="component" value="Unassembled WGS sequence"/>
</dbReference>
<feature type="non-terminal residue" evidence="3">
    <location>
        <position position="1"/>
    </location>
</feature>
<dbReference type="InterPro" id="IPR014001">
    <property type="entry name" value="Helicase_ATP-bd"/>
</dbReference>
<keyword evidence="4" id="KW-1185">Reference proteome</keyword>